<keyword evidence="9 10" id="KW-0998">Cell outer membrane</keyword>
<evidence type="ECO:0000256" key="4">
    <source>
        <dbReference type="ARBA" id="ARBA00022692"/>
    </source>
</evidence>
<comment type="subcellular location">
    <subcellularLocation>
        <location evidence="1 10">Cell outer membrane</location>
        <topology evidence="1 10">Multi-pass membrane protein</topology>
    </subcellularLocation>
</comment>
<evidence type="ECO:0000256" key="2">
    <source>
        <dbReference type="ARBA" id="ARBA00022448"/>
    </source>
</evidence>
<feature type="signal peptide" evidence="12">
    <location>
        <begin position="1"/>
        <end position="30"/>
    </location>
</feature>
<dbReference type="PANTHER" id="PTHR30069">
    <property type="entry name" value="TONB-DEPENDENT OUTER MEMBRANE RECEPTOR"/>
    <property type="match status" value="1"/>
</dbReference>
<evidence type="ECO:0000256" key="8">
    <source>
        <dbReference type="ARBA" id="ARBA00023136"/>
    </source>
</evidence>
<feature type="domain" description="TonB-dependent receptor-like beta-barrel" evidence="13">
    <location>
        <begin position="204"/>
        <end position="639"/>
    </location>
</feature>
<gene>
    <name evidence="15" type="ORF">SAMN04488125_12925</name>
</gene>
<dbReference type="PROSITE" id="PS52016">
    <property type="entry name" value="TONB_DEPENDENT_REC_3"/>
    <property type="match status" value="1"/>
</dbReference>
<dbReference type="CDD" id="cd01347">
    <property type="entry name" value="ligand_gated_channel"/>
    <property type="match status" value="1"/>
</dbReference>
<dbReference type="PANTHER" id="PTHR30069:SF53">
    <property type="entry name" value="COLICIN I RECEPTOR-RELATED"/>
    <property type="match status" value="1"/>
</dbReference>
<keyword evidence="16" id="KW-1185">Reference proteome</keyword>
<keyword evidence="4 10" id="KW-0812">Transmembrane</keyword>
<keyword evidence="2 10" id="KW-0813">Transport</keyword>
<dbReference type="Proteomes" id="UP000198804">
    <property type="component" value="Unassembled WGS sequence"/>
</dbReference>
<dbReference type="Pfam" id="PF07715">
    <property type="entry name" value="Plug"/>
    <property type="match status" value="1"/>
</dbReference>
<dbReference type="STRING" id="414703.SAMN04488125_12925"/>
<organism evidence="15 16">
    <name type="scientific">Methylorubrum salsuginis</name>
    <dbReference type="NCBI Taxonomy" id="414703"/>
    <lineage>
        <taxon>Bacteria</taxon>
        <taxon>Pseudomonadati</taxon>
        <taxon>Pseudomonadota</taxon>
        <taxon>Alphaproteobacteria</taxon>
        <taxon>Hyphomicrobiales</taxon>
        <taxon>Methylobacteriaceae</taxon>
        <taxon>Methylorubrum</taxon>
    </lineage>
</organism>
<evidence type="ECO:0000256" key="9">
    <source>
        <dbReference type="ARBA" id="ARBA00023237"/>
    </source>
</evidence>
<dbReference type="InterPro" id="IPR000531">
    <property type="entry name" value="Beta-barrel_TonB"/>
</dbReference>
<dbReference type="SUPFAM" id="SSF56935">
    <property type="entry name" value="Porins"/>
    <property type="match status" value="1"/>
</dbReference>
<feature type="domain" description="TonB-dependent receptor plug" evidence="14">
    <location>
        <begin position="64"/>
        <end position="170"/>
    </location>
</feature>
<dbReference type="AlphaFoldDB" id="A0A1I4LFA2"/>
<evidence type="ECO:0000256" key="1">
    <source>
        <dbReference type="ARBA" id="ARBA00004571"/>
    </source>
</evidence>
<reference evidence="16" key="1">
    <citation type="submission" date="2016-10" db="EMBL/GenBank/DDBJ databases">
        <authorList>
            <person name="Varghese N."/>
            <person name="Submissions S."/>
        </authorList>
    </citation>
    <scope>NUCLEOTIDE SEQUENCE [LARGE SCALE GENOMIC DNA]</scope>
    <source>
        <strain evidence="16">CGMCC 1.6474</strain>
    </source>
</reference>
<dbReference type="GO" id="GO:0015889">
    <property type="term" value="P:cobalamin transport"/>
    <property type="evidence" value="ECO:0007669"/>
    <property type="project" value="TreeGrafter"/>
</dbReference>
<keyword evidence="7 11" id="KW-0798">TonB box</keyword>
<keyword evidence="8 10" id="KW-0472">Membrane</keyword>
<dbReference type="RefSeq" id="WP_244535585.1">
    <property type="nucleotide sequence ID" value="NZ_FOSV01000029.1"/>
</dbReference>
<dbReference type="GO" id="GO:0009279">
    <property type="term" value="C:cell outer membrane"/>
    <property type="evidence" value="ECO:0007669"/>
    <property type="project" value="UniProtKB-SubCell"/>
</dbReference>
<protein>
    <submittedName>
        <fullName evidence="15">Vitamin B12 transporter</fullName>
    </submittedName>
</protein>
<evidence type="ECO:0000259" key="13">
    <source>
        <dbReference type="Pfam" id="PF00593"/>
    </source>
</evidence>
<dbReference type="InterPro" id="IPR037066">
    <property type="entry name" value="Plug_dom_sf"/>
</dbReference>
<feature type="chain" id="PRO_5011510280" evidence="12">
    <location>
        <begin position="31"/>
        <end position="666"/>
    </location>
</feature>
<dbReference type="Gene3D" id="2.170.130.10">
    <property type="entry name" value="TonB-dependent receptor, plug domain"/>
    <property type="match status" value="1"/>
</dbReference>
<evidence type="ECO:0000256" key="12">
    <source>
        <dbReference type="SAM" id="SignalP"/>
    </source>
</evidence>
<accession>A0A1I4LFA2</accession>
<keyword evidence="3 10" id="KW-1134">Transmembrane beta strand</keyword>
<evidence type="ECO:0000256" key="3">
    <source>
        <dbReference type="ARBA" id="ARBA00022452"/>
    </source>
</evidence>
<evidence type="ECO:0000259" key="14">
    <source>
        <dbReference type="Pfam" id="PF07715"/>
    </source>
</evidence>
<evidence type="ECO:0000256" key="11">
    <source>
        <dbReference type="RuleBase" id="RU003357"/>
    </source>
</evidence>
<dbReference type="EMBL" id="FOSV01000029">
    <property type="protein sequence ID" value="SFL89526.1"/>
    <property type="molecule type" value="Genomic_DNA"/>
</dbReference>
<evidence type="ECO:0000313" key="15">
    <source>
        <dbReference type="EMBL" id="SFL89526.1"/>
    </source>
</evidence>
<dbReference type="Gene3D" id="2.40.170.20">
    <property type="entry name" value="TonB-dependent receptor, beta-barrel domain"/>
    <property type="match status" value="1"/>
</dbReference>
<proteinExistence type="inferred from homology"/>
<comment type="similarity">
    <text evidence="10 11">Belongs to the TonB-dependent receptor family.</text>
</comment>
<evidence type="ECO:0000313" key="16">
    <source>
        <dbReference type="Proteomes" id="UP000198804"/>
    </source>
</evidence>
<evidence type="ECO:0000256" key="5">
    <source>
        <dbReference type="ARBA" id="ARBA00022729"/>
    </source>
</evidence>
<dbReference type="InterPro" id="IPR012910">
    <property type="entry name" value="Plug_dom"/>
</dbReference>
<evidence type="ECO:0000256" key="7">
    <source>
        <dbReference type="ARBA" id="ARBA00023077"/>
    </source>
</evidence>
<dbReference type="InterPro" id="IPR036942">
    <property type="entry name" value="Beta-barrel_TonB_sf"/>
</dbReference>
<dbReference type="InterPro" id="IPR039426">
    <property type="entry name" value="TonB-dep_rcpt-like"/>
</dbReference>
<dbReference type="Pfam" id="PF00593">
    <property type="entry name" value="TonB_dep_Rec_b-barrel"/>
    <property type="match status" value="1"/>
</dbReference>
<evidence type="ECO:0000256" key="10">
    <source>
        <dbReference type="PROSITE-ProRule" id="PRU01360"/>
    </source>
</evidence>
<keyword evidence="6" id="KW-0406">Ion transport</keyword>
<evidence type="ECO:0000256" key="6">
    <source>
        <dbReference type="ARBA" id="ARBA00023065"/>
    </source>
</evidence>
<name>A0A1I4LFA2_9HYPH</name>
<sequence>MPHSPGSALRSVLALSCAGSALFAAPLANAQQAAAPFAAAPAGVETTLDEISVAATGVPTPTAQVGSSVTVLSERTLEQQQRRTVPDALQQVPGLNVVQTGGPGGQTSVFIRGANSNHTKVLIDGIDATDPSNPNGSFDFGQLLTEDLSRIEVLRGPQSGLYGSDAIGGVIAFTTRRGEGPARAVAKVEGGSFGTFNQYGRIAGAEGGFDYAVSVSHLRAAATPVTPPDLVRPGNPIYPNFYDNETVSARFGYRFTDTFRVNSITRFIGSKLRFSNDRYVNDEFLPDFAVGILRNQADVQQIFTRNEAEWTPLPGFHNVFAVNYSNLYNRQFQNIYNPLGTPADSNNLGERLRYEYRGDYAFSPGNLVLFGAQRDEERLFTNNPNSVITARNGNSAGYGEVQLTPFDGAFLVANLRHDENDAFGPATTYRVAPSYIVPGTGTRLKGSVGTGFKAPTLNQLFVDIPAFGQKGNPTLRPEESFGYDAGFEQPFGERVLAGATYYANDFRNLIQGTFDPETFLFTNVNIGRAETYGAEAFLAVQFTDTLSGRIDYTNTVSKDEVNNRELLRRPRHKASATAIWTPMPGLTLSGTLIVLGSFVDGARDEAFTRIRNPGFAILNLAASYDVSETVSVFGRIDNLFDQRYENPTGFLGPGLAVYGGVRLTSF</sequence>
<keyword evidence="5 12" id="KW-0732">Signal</keyword>
<dbReference type="GO" id="GO:0006811">
    <property type="term" value="P:monoatomic ion transport"/>
    <property type="evidence" value="ECO:0007669"/>
    <property type="project" value="UniProtKB-KW"/>
</dbReference>